<keyword evidence="5" id="KW-0804">Transcription</keyword>
<evidence type="ECO:0000313" key="8">
    <source>
        <dbReference type="EMBL" id="WIV57985.1"/>
    </source>
</evidence>
<keyword evidence="9" id="KW-1185">Reference proteome</keyword>
<dbReference type="RefSeq" id="WP_285455304.1">
    <property type="nucleotide sequence ID" value="NZ_CP127173.1"/>
</dbReference>
<keyword evidence="3" id="KW-0805">Transcription regulation</keyword>
<keyword evidence="1" id="KW-0678">Repressor</keyword>
<evidence type="ECO:0000256" key="7">
    <source>
        <dbReference type="SAM" id="MobiDB-lite"/>
    </source>
</evidence>
<comment type="similarity">
    <text evidence="6">Belongs to the TacA antitoxin family.</text>
</comment>
<evidence type="ECO:0000313" key="9">
    <source>
        <dbReference type="Proteomes" id="UP001227101"/>
    </source>
</evidence>
<evidence type="ECO:0000256" key="5">
    <source>
        <dbReference type="ARBA" id="ARBA00023163"/>
    </source>
</evidence>
<dbReference type="InterPro" id="IPR010985">
    <property type="entry name" value="Ribbon_hlx_hlx"/>
</dbReference>
<dbReference type="EMBL" id="CP127173">
    <property type="protein sequence ID" value="WIV57985.1"/>
    <property type="molecule type" value="Genomic_DNA"/>
</dbReference>
<evidence type="ECO:0000256" key="6">
    <source>
        <dbReference type="ARBA" id="ARBA00049988"/>
    </source>
</evidence>
<evidence type="ECO:0000256" key="2">
    <source>
        <dbReference type="ARBA" id="ARBA00022649"/>
    </source>
</evidence>
<feature type="compositionally biased region" description="Basic and acidic residues" evidence="7">
    <location>
        <begin position="1"/>
        <end position="16"/>
    </location>
</feature>
<dbReference type="InterPro" id="IPR014795">
    <property type="entry name" value="TacA_1-like"/>
</dbReference>
<keyword evidence="4" id="KW-0238">DNA-binding</keyword>
<evidence type="ECO:0000256" key="1">
    <source>
        <dbReference type="ARBA" id="ARBA00022491"/>
    </source>
</evidence>
<evidence type="ECO:0000256" key="3">
    <source>
        <dbReference type="ARBA" id="ARBA00023015"/>
    </source>
</evidence>
<dbReference type="Gene3D" id="1.20.5.780">
    <property type="entry name" value="Single helix bin"/>
    <property type="match status" value="1"/>
</dbReference>
<dbReference type="Pfam" id="PF08681">
    <property type="entry name" value="TacA1"/>
    <property type="match status" value="1"/>
</dbReference>
<dbReference type="Proteomes" id="UP001227101">
    <property type="component" value="Chromosome"/>
</dbReference>
<protein>
    <submittedName>
        <fullName evidence="8">DUF1778 domain-containing protein</fullName>
    </submittedName>
</protein>
<proteinExistence type="inferred from homology"/>
<organism evidence="8 9">
    <name type="scientific">Amycolatopsis nalaikhensis</name>
    <dbReference type="NCBI Taxonomy" id="715472"/>
    <lineage>
        <taxon>Bacteria</taxon>
        <taxon>Bacillati</taxon>
        <taxon>Actinomycetota</taxon>
        <taxon>Actinomycetes</taxon>
        <taxon>Pseudonocardiales</taxon>
        <taxon>Pseudonocardiaceae</taxon>
        <taxon>Amycolatopsis</taxon>
    </lineage>
</organism>
<reference evidence="8 9" key="1">
    <citation type="submission" date="2023-06" db="EMBL/GenBank/DDBJ databases">
        <authorList>
            <person name="Oyuntsetseg B."/>
            <person name="Kim S.B."/>
        </authorList>
    </citation>
    <scope>NUCLEOTIDE SEQUENCE [LARGE SCALE GENOMIC DNA]</scope>
    <source>
        <strain evidence="8 9">2-2</strain>
    </source>
</reference>
<keyword evidence="2" id="KW-1277">Toxin-antitoxin system</keyword>
<sequence length="102" mass="11646">MSTEESAQRAPREGRLNLRASSRQETLLRQAAAATDRSVTDFVLDSAVTQAERVLADRRWFVLDDERWQEFERLLDVPVHETPKLSKLFRQPSPFSGSDGQS</sequence>
<evidence type="ECO:0000256" key="4">
    <source>
        <dbReference type="ARBA" id="ARBA00023125"/>
    </source>
</evidence>
<feature type="region of interest" description="Disordered" evidence="7">
    <location>
        <begin position="1"/>
        <end position="21"/>
    </location>
</feature>
<dbReference type="SUPFAM" id="SSF47598">
    <property type="entry name" value="Ribbon-helix-helix"/>
    <property type="match status" value="1"/>
</dbReference>
<accession>A0ABY8XR61</accession>
<gene>
    <name evidence="8" type="ORF">QP939_04730</name>
</gene>
<dbReference type="PANTHER" id="PTHR35401">
    <property type="entry name" value="COPG FAMILY HELIX-TURN-HELIX PROTEIN-RELATED-RELATED"/>
    <property type="match status" value="1"/>
</dbReference>
<dbReference type="PANTHER" id="PTHR35401:SF1">
    <property type="entry name" value="CYTOPLASMIC PROTEIN"/>
    <property type="match status" value="1"/>
</dbReference>
<name>A0ABY8XR61_9PSEU</name>